<dbReference type="STRING" id="1601833.SAMN05518684_1326"/>
<dbReference type="OrthoDB" id="2846780at2"/>
<organism evidence="3 4">
    <name type="scientific">Salipaludibacillus aurantiacus</name>
    <dbReference type="NCBI Taxonomy" id="1601833"/>
    <lineage>
        <taxon>Bacteria</taxon>
        <taxon>Bacillati</taxon>
        <taxon>Bacillota</taxon>
        <taxon>Bacilli</taxon>
        <taxon>Bacillales</taxon>
        <taxon>Bacillaceae</taxon>
    </lineage>
</organism>
<proteinExistence type="predicted"/>
<keyword evidence="4" id="KW-1185">Reference proteome</keyword>
<sequence length="199" mass="23322">MSGSRHIFTVALSRPVPEPYLKVDRGMRIFEIVFGAVVLAVFLFLIFHPDYSLASFPMVFMWLFMLIAYTASWNWSWRLGWNQRLEKRIFYVFEEDGLHVYFNKNKLEFIPYDSIRRVTKLTEPLTNLKQVQLFGRKYWVTPGYGAGTCTEYPTLLVYSTAIDEGVLVETKYEAVLLSPEEEDRFISALKDKFEVEVNV</sequence>
<keyword evidence="1" id="KW-0812">Transmembrane</keyword>
<reference evidence="4" key="1">
    <citation type="submission" date="2016-10" db="EMBL/GenBank/DDBJ databases">
        <authorList>
            <person name="Varghese N."/>
            <person name="Submissions S."/>
        </authorList>
    </citation>
    <scope>NUCLEOTIDE SEQUENCE [LARGE SCALE GENOMIC DNA]</scope>
    <source>
        <strain evidence="4">S9</strain>
    </source>
</reference>
<dbReference type="AlphaFoldDB" id="A0A1H9XAB8"/>
<dbReference type="InterPro" id="IPR027783">
    <property type="entry name" value="Bacterial_PH-related"/>
</dbReference>
<dbReference type="Proteomes" id="UP000198571">
    <property type="component" value="Unassembled WGS sequence"/>
</dbReference>
<evidence type="ECO:0000259" key="2">
    <source>
        <dbReference type="Pfam" id="PF10882"/>
    </source>
</evidence>
<evidence type="ECO:0000313" key="3">
    <source>
        <dbReference type="EMBL" id="SES43158.1"/>
    </source>
</evidence>
<dbReference type="RefSeq" id="WP_093056267.1">
    <property type="nucleotide sequence ID" value="NZ_FOGT01000032.1"/>
</dbReference>
<dbReference type="EMBL" id="FOGT01000032">
    <property type="protein sequence ID" value="SES43158.1"/>
    <property type="molecule type" value="Genomic_DNA"/>
</dbReference>
<feature type="transmembrane region" description="Helical" evidence="1">
    <location>
        <begin position="59"/>
        <end position="77"/>
    </location>
</feature>
<gene>
    <name evidence="3" type="ORF">SAMN05518684_1326</name>
</gene>
<dbReference type="Pfam" id="PF10882">
    <property type="entry name" value="bPH_5"/>
    <property type="match status" value="1"/>
</dbReference>
<accession>A0A1H9XAB8</accession>
<feature type="domain" description="Bacterial Pleckstrin homology" evidence="2">
    <location>
        <begin position="91"/>
        <end position="192"/>
    </location>
</feature>
<evidence type="ECO:0000313" key="4">
    <source>
        <dbReference type="Proteomes" id="UP000198571"/>
    </source>
</evidence>
<feature type="transmembrane region" description="Helical" evidence="1">
    <location>
        <begin position="29"/>
        <end position="47"/>
    </location>
</feature>
<evidence type="ECO:0000256" key="1">
    <source>
        <dbReference type="SAM" id="Phobius"/>
    </source>
</evidence>
<protein>
    <submittedName>
        <fullName evidence="3">PH domain-containing protein</fullName>
    </submittedName>
</protein>
<keyword evidence="1" id="KW-0472">Membrane</keyword>
<name>A0A1H9XAB8_9BACI</name>
<keyword evidence="1" id="KW-1133">Transmembrane helix</keyword>